<dbReference type="RefSeq" id="WP_089752641.1">
    <property type="nucleotide sequence ID" value="NZ_FOOG01000026.1"/>
</dbReference>
<dbReference type="GO" id="GO:0006152">
    <property type="term" value="P:purine nucleoside catabolic process"/>
    <property type="evidence" value="ECO:0007669"/>
    <property type="project" value="TreeGrafter"/>
</dbReference>
<keyword evidence="3" id="KW-0378">Hydrolase</keyword>
<dbReference type="InterPro" id="IPR016192">
    <property type="entry name" value="APOBEC/CMP_deaminase_Zn-bd"/>
</dbReference>
<dbReference type="FunFam" id="3.40.140.10:FF:000011">
    <property type="entry name" value="tRNA-specific adenosine deaminase"/>
    <property type="match status" value="1"/>
</dbReference>
<dbReference type="GO" id="GO:0008270">
    <property type="term" value="F:zinc ion binding"/>
    <property type="evidence" value="ECO:0007669"/>
    <property type="project" value="InterPro"/>
</dbReference>
<reference evidence="7" key="1">
    <citation type="submission" date="2016-10" db="EMBL/GenBank/DDBJ databases">
        <authorList>
            <person name="Varghese N."/>
            <person name="Submissions S."/>
        </authorList>
    </citation>
    <scope>NUCLEOTIDE SEQUENCE [LARGE SCALE GENOMIC DNA]</scope>
    <source>
        <strain evidence="7">FP5</strain>
    </source>
</reference>
<feature type="domain" description="CMP/dCMP-type deaminase" evidence="5">
    <location>
        <begin position="1"/>
        <end position="131"/>
    </location>
</feature>
<dbReference type="Gene3D" id="3.40.140.10">
    <property type="entry name" value="Cytidine Deaminase, domain 2"/>
    <property type="match status" value="1"/>
</dbReference>
<keyword evidence="7" id="KW-1185">Reference proteome</keyword>
<dbReference type="Pfam" id="PF00383">
    <property type="entry name" value="dCMP_cyt_deam_1"/>
    <property type="match status" value="1"/>
</dbReference>
<sequence length="155" mass="17470">MTEEEYLKYTIQLAADNVDRDGGPFAAIVVKEGAIIAEAGNRVTEKMDPTAHAEVQAIRRACETLNHFELKGCELYVSCEPCPMCVGAIYWARPEQVYFAAGRDDASRAGFDDNLIYKEVSKDPQERSLPFRRINVQDAALPFKKWESKENKSAY</sequence>
<dbReference type="PROSITE" id="PS51747">
    <property type="entry name" value="CYT_DCMP_DEAMINASES_2"/>
    <property type="match status" value="1"/>
</dbReference>
<dbReference type="Proteomes" id="UP000198897">
    <property type="component" value="Unassembled WGS sequence"/>
</dbReference>
<dbReference type="CDD" id="cd01285">
    <property type="entry name" value="nucleoside_deaminase"/>
    <property type="match status" value="1"/>
</dbReference>
<name>A0A1I2PMN2_9BACI</name>
<evidence type="ECO:0000313" key="6">
    <source>
        <dbReference type="EMBL" id="SFG17495.1"/>
    </source>
</evidence>
<evidence type="ECO:0000256" key="1">
    <source>
        <dbReference type="ARBA" id="ARBA00006576"/>
    </source>
</evidence>
<dbReference type="AlphaFoldDB" id="A0A1I2PMN2"/>
<keyword evidence="4" id="KW-0862">Zinc</keyword>
<keyword evidence="2" id="KW-0479">Metal-binding</keyword>
<evidence type="ECO:0000256" key="2">
    <source>
        <dbReference type="ARBA" id="ARBA00022723"/>
    </source>
</evidence>
<dbReference type="GO" id="GO:0047974">
    <property type="term" value="F:guanosine deaminase activity"/>
    <property type="evidence" value="ECO:0007669"/>
    <property type="project" value="TreeGrafter"/>
</dbReference>
<evidence type="ECO:0000256" key="4">
    <source>
        <dbReference type="ARBA" id="ARBA00022833"/>
    </source>
</evidence>
<proteinExistence type="inferred from homology"/>
<dbReference type="PANTHER" id="PTHR11079">
    <property type="entry name" value="CYTOSINE DEAMINASE FAMILY MEMBER"/>
    <property type="match status" value="1"/>
</dbReference>
<dbReference type="PROSITE" id="PS00903">
    <property type="entry name" value="CYT_DCMP_DEAMINASES_1"/>
    <property type="match status" value="1"/>
</dbReference>
<protein>
    <submittedName>
        <fullName evidence="6">Guanine deaminase</fullName>
    </submittedName>
</protein>
<accession>A0A1I2PMN2</accession>
<evidence type="ECO:0000259" key="5">
    <source>
        <dbReference type="PROSITE" id="PS51747"/>
    </source>
</evidence>
<dbReference type="EMBL" id="FOOG01000026">
    <property type="protein sequence ID" value="SFG17495.1"/>
    <property type="molecule type" value="Genomic_DNA"/>
</dbReference>
<dbReference type="OrthoDB" id="9802676at2"/>
<evidence type="ECO:0000313" key="7">
    <source>
        <dbReference type="Proteomes" id="UP000198897"/>
    </source>
</evidence>
<comment type="similarity">
    <text evidence="1">Belongs to the cytidine and deoxycytidylate deaminase family.</text>
</comment>
<evidence type="ECO:0000256" key="3">
    <source>
        <dbReference type="ARBA" id="ARBA00022801"/>
    </source>
</evidence>
<gene>
    <name evidence="6" type="ORF">SAMN05216353_12655</name>
</gene>
<dbReference type="InterPro" id="IPR016193">
    <property type="entry name" value="Cytidine_deaminase-like"/>
</dbReference>
<dbReference type="InterPro" id="IPR002125">
    <property type="entry name" value="CMP_dCMP_dom"/>
</dbReference>
<dbReference type="SUPFAM" id="SSF53927">
    <property type="entry name" value="Cytidine deaminase-like"/>
    <property type="match status" value="1"/>
</dbReference>
<organism evidence="6 7">
    <name type="scientific">Halobacillus alkaliphilus</name>
    <dbReference type="NCBI Taxonomy" id="396056"/>
    <lineage>
        <taxon>Bacteria</taxon>
        <taxon>Bacillati</taxon>
        <taxon>Bacillota</taxon>
        <taxon>Bacilli</taxon>
        <taxon>Bacillales</taxon>
        <taxon>Bacillaceae</taxon>
        <taxon>Halobacillus</taxon>
    </lineage>
</organism>
<dbReference type="PANTHER" id="PTHR11079:SF161">
    <property type="entry name" value="CMP_DCMP-TYPE DEAMINASE DOMAIN-CONTAINING PROTEIN"/>
    <property type="match status" value="1"/>
</dbReference>